<accession>A0A7R9YV52</accession>
<evidence type="ECO:0000313" key="1">
    <source>
        <dbReference type="EMBL" id="CAD8288529.1"/>
    </source>
</evidence>
<gene>
    <name evidence="1" type="ORF">CEUR00632_LOCUS8568</name>
</gene>
<dbReference type="AlphaFoldDB" id="A0A7R9YV52"/>
<reference evidence="1" key="1">
    <citation type="submission" date="2021-01" db="EMBL/GenBank/DDBJ databases">
        <authorList>
            <person name="Corre E."/>
            <person name="Pelletier E."/>
            <person name="Niang G."/>
            <person name="Scheremetjew M."/>
            <person name="Finn R."/>
            <person name="Kale V."/>
            <person name="Holt S."/>
            <person name="Cochrane G."/>
            <person name="Meng A."/>
            <person name="Brown T."/>
            <person name="Cohen L."/>
        </authorList>
    </citation>
    <scope>NUCLEOTIDE SEQUENCE</scope>
    <source>
        <strain evidence="1">CCMP219</strain>
    </source>
</reference>
<sequence length="116" mass="12377">MAEVVLFSRRFFSPLVRNGTGAGYTSCEPASSYAPGPTSVETRTSSVLRSARAINPPEPAVDILQLQLPSLSLSPPVSTLLPSLAKACRQCCVLLSRQRLSGSVPFSHFSAMLKIV</sequence>
<dbReference type="EMBL" id="HBEC01018257">
    <property type="protein sequence ID" value="CAD8288529.1"/>
    <property type="molecule type" value="Transcribed_RNA"/>
</dbReference>
<organism evidence="1">
    <name type="scientific">Chlamydomonas euryale</name>
    <dbReference type="NCBI Taxonomy" id="1486919"/>
    <lineage>
        <taxon>Eukaryota</taxon>
        <taxon>Viridiplantae</taxon>
        <taxon>Chlorophyta</taxon>
        <taxon>core chlorophytes</taxon>
        <taxon>Chlorophyceae</taxon>
        <taxon>CS clade</taxon>
        <taxon>Chlamydomonadales</taxon>
        <taxon>Chlamydomonadaceae</taxon>
        <taxon>Chlamydomonas</taxon>
    </lineage>
</organism>
<protein>
    <submittedName>
        <fullName evidence="1">Uncharacterized protein</fullName>
    </submittedName>
</protein>
<name>A0A7R9YV52_9CHLO</name>
<proteinExistence type="predicted"/>